<dbReference type="AlphaFoldDB" id="A0A0P9ET55"/>
<keyword evidence="3" id="KW-1185">Reference proteome</keyword>
<gene>
    <name evidence="2" type="ORF">SAMN05661077_0077</name>
</gene>
<reference evidence="3" key="1">
    <citation type="submission" date="2016-10" db="EMBL/GenBank/DDBJ databases">
        <authorList>
            <person name="Varghese N."/>
        </authorList>
    </citation>
    <scope>NUCLEOTIDE SEQUENCE [LARGE SCALE GENOMIC DNA]</scope>
    <source>
        <strain evidence="3">HL 19</strain>
    </source>
</reference>
<evidence type="ECO:0000313" key="3">
    <source>
        <dbReference type="Proteomes" id="UP000183104"/>
    </source>
</evidence>
<evidence type="ECO:0008006" key="4">
    <source>
        <dbReference type="Google" id="ProtNLM"/>
    </source>
</evidence>
<name>A0A0P9ET55_9GAMM</name>
<organism evidence="2 3">
    <name type="scientific">Thiohalorhabdus denitrificans</name>
    <dbReference type="NCBI Taxonomy" id="381306"/>
    <lineage>
        <taxon>Bacteria</taxon>
        <taxon>Pseudomonadati</taxon>
        <taxon>Pseudomonadota</taxon>
        <taxon>Gammaproteobacteria</taxon>
        <taxon>Thiohalorhabdales</taxon>
        <taxon>Thiohalorhabdaceae</taxon>
        <taxon>Thiohalorhabdus</taxon>
    </lineage>
</organism>
<evidence type="ECO:0000313" key="2">
    <source>
        <dbReference type="EMBL" id="SCY66457.1"/>
    </source>
</evidence>
<accession>A0A0P9ET55</accession>
<feature type="signal peptide" evidence="1">
    <location>
        <begin position="1"/>
        <end position="21"/>
    </location>
</feature>
<protein>
    <recommendedName>
        <fullName evidence="4">Lipoprotein</fullName>
    </recommendedName>
</protein>
<dbReference type="PROSITE" id="PS51257">
    <property type="entry name" value="PROKAR_LIPOPROTEIN"/>
    <property type="match status" value="1"/>
</dbReference>
<dbReference type="Proteomes" id="UP000183104">
    <property type="component" value="Unassembled WGS sequence"/>
</dbReference>
<dbReference type="EMBL" id="FMUN01000011">
    <property type="protein sequence ID" value="SCY66457.1"/>
    <property type="molecule type" value="Genomic_DNA"/>
</dbReference>
<evidence type="ECO:0000256" key="1">
    <source>
        <dbReference type="SAM" id="SignalP"/>
    </source>
</evidence>
<dbReference type="RefSeq" id="WP_054964586.1">
    <property type="nucleotide sequence ID" value="NZ_FMUN01000011.1"/>
</dbReference>
<keyword evidence="1" id="KW-0732">Signal</keyword>
<sequence>MKIRFFALLAAASVLSGCATTYNPDAYDKNLTVNLNFEDRSLFASEDALLGVNDIAEGCTNDYKGDVTLSEGANEVGLAPNQETYLKVVLSQEHMFLRDWSTSRGTLLTPAPGQKYELDVAYADDMFDMRLYRVTPSGREEMELTPEPDCLAQS</sequence>
<feature type="chain" id="PRO_5010433479" description="Lipoprotein" evidence="1">
    <location>
        <begin position="22"/>
        <end position="154"/>
    </location>
</feature>
<proteinExistence type="predicted"/>